<feature type="chain" id="PRO_5012409208" evidence="3">
    <location>
        <begin position="24"/>
        <end position="295"/>
    </location>
</feature>
<sequence>MKSLTFFLTATLSLFIFSCSNQSTVTEKESTVVKSKIDSSKVSEPAKTPATAAEIMAKKEVPVLCYHHIRNVASTRELKNEYEVSVTEFKSQLKALADSGYKSITPDQLYNYLVFGGSLPEKPFLITYDDTDQEQFSVAKPEMDKYGFKGVYFIMTISIGRPNYMTKEQIKQLSDEGHVIASHTWDHSRVDRYTYEHAIEEGGKKKVVNDWDQQLVKTKTKLEGIIGKPVDYFAYPFGIWSKSGIPEIEKRGYKMAFQLATKRDSLQPLYTVRRVIVAPQWSADGLLKVMRSSFK</sequence>
<evidence type="ECO:0000256" key="3">
    <source>
        <dbReference type="SAM" id="SignalP"/>
    </source>
</evidence>
<dbReference type="OrthoDB" id="9778320at2"/>
<dbReference type="PANTHER" id="PTHR34216:SF3">
    <property type="entry name" value="POLY-BETA-1,6-N-ACETYL-D-GLUCOSAMINE N-DEACETYLASE"/>
    <property type="match status" value="1"/>
</dbReference>
<dbReference type="Pfam" id="PF01522">
    <property type="entry name" value="Polysacc_deac_1"/>
    <property type="match status" value="1"/>
</dbReference>
<dbReference type="GO" id="GO:0005576">
    <property type="term" value="C:extracellular region"/>
    <property type="evidence" value="ECO:0007669"/>
    <property type="project" value="UniProtKB-SubCell"/>
</dbReference>
<feature type="domain" description="NodB homology" evidence="4">
    <location>
        <begin position="122"/>
        <end position="295"/>
    </location>
</feature>
<dbReference type="GO" id="GO:0005975">
    <property type="term" value="P:carbohydrate metabolic process"/>
    <property type="evidence" value="ECO:0007669"/>
    <property type="project" value="InterPro"/>
</dbReference>
<accession>A0A1M4YZW3</accession>
<keyword evidence="2 3" id="KW-0732">Signal</keyword>
<evidence type="ECO:0000313" key="6">
    <source>
        <dbReference type="Proteomes" id="UP000184048"/>
    </source>
</evidence>
<comment type="subcellular location">
    <subcellularLocation>
        <location evidence="1">Secreted</location>
    </subcellularLocation>
</comment>
<dbReference type="SUPFAM" id="SSF88713">
    <property type="entry name" value="Glycoside hydrolase/deacetylase"/>
    <property type="match status" value="1"/>
</dbReference>
<dbReference type="Proteomes" id="UP000184048">
    <property type="component" value="Unassembled WGS sequence"/>
</dbReference>
<dbReference type="RefSeq" id="WP_072835031.1">
    <property type="nucleotide sequence ID" value="NZ_FQUU01000006.1"/>
</dbReference>
<evidence type="ECO:0000259" key="4">
    <source>
        <dbReference type="PROSITE" id="PS51677"/>
    </source>
</evidence>
<keyword evidence="6" id="KW-1185">Reference proteome</keyword>
<gene>
    <name evidence="5" type="ORF">SAMN02745131_01828</name>
</gene>
<organism evidence="5 6">
    <name type="scientific">Flavisolibacter ginsengisoli DSM 18119</name>
    <dbReference type="NCBI Taxonomy" id="1121884"/>
    <lineage>
        <taxon>Bacteria</taxon>
        <taxon>Pseudomonadati</taxon>
        <taxon>Bacteroidota</taxon>
        <taxon>Chitinophagia</taxon>
        <taxon>Chitinophagales</taxon>
        <taxon>Chitinophagaceae</taxon>
        <taxon>Flavisolibacter</taxon>
    </lineage>
</organism>
<dbReference type="GO" id="GO:0016810">
    <property type="term" value="F:hydrolase activity, acting on carbon-nitrogen (but not peptide) bonds"/>
    <property type="evidence" value="ECO:0007669"/>
    <property type="project" value="InterPro"/>
</dbReference>
<feature type="signal peptide" evidence="3">
    <location>
        <begin position="1"/>
        <end position="23"/>
    </location>
</feature>
<name>A0A1M4YZW3_9BACT</name>
<evidence type="ECO:0000313" key="5">
    <source>
        <dbReference type="EMBL" id="SHF11341.1"/>
    </source>
</evidence>
<dbReference type="AlphaFoldDB" id="A0A1M4YZW3"/>
<dbReference type="PANTHER" id="PTHR34216">
    <property type="match status" value="1"/>
</dbReference>
<dbReference type="InterPro" id="IPR011330">
    <property type="entry name" value="Glyco_hydro/deAcase_b/a-brl"/>
</dbReference>
<reference evidence="5 6" key="1">
    <citation type="submission" date="2016-11" db="EMBL/GenBank/DDBJ databases">
        <authorList>
            <person name="Jaros S."/>
            <person name="Januszkiewicz K."/>
            <person name="Wedrychowicz H."/>
        </authorList>
    </citation>
    <scope>NUCLEOTIDE SEQUENCE [LARGE SCALE GENOMIC DNA]</scope>
    <source>
        <strain evidence="5 6">DSM 18119</strain>
    </source>
</reference>
<protein>
    <submittedName>
        <fullName evidence="5">Polysaccharide deacetylase</fullName>
    </submittedName>
</protein>
<evidence type="ECO:0000256" key="2">
    <source>
        <dbReference type="ARBA" id="ARBA00022729"/>
    </source>
</evidence>
<dbReference type="PROSITE" id="PS51677">
    <property type="entry name" value="NODB"/>
    <property type="match status" value="1"/>
</dbReference>
<dbReference type="InterPro" id="IPR002509">
    <property type="entry name" value="NODB_dom"/>
</dbReference>
<dbReference type="CDD" id="cd10918">
    <property type="entry name" value="CE4_NodB_like_5s_6s"/>
    <property type="match status" value="1"/>
</dbReference>
<evidence type="ECO:0000256" key="1">
    <source>
        <dbReference type="ARBA" id="ARBA00004613"/>
    </source>
</evidence>
<dbReference type="Gene3D" id="3.20.20.370">
    <property type="entry name" value="Glycoside hydrolase/deacetylase"/>
    <property type="match status" value="1"/>
</dbReference>
<proteinExistence type="predicted"/>
<dbReference type="PROSITE" id="PS51257">
    <property type="entry name" value="PROKAR_LIPOPROTEIN"/>
    <property type="match status" value="1"/>
</dbReference>
<dbReference type="EMBL" id="FQUU01000006">
    <property type="protein sequence ID" value="SHF11341.1"/>
    <property type="molecule type" value="Genomic_DNA"/>
</dbReference>
<dbReference type="STRING" id="1121884.SAMN02745131_01828"/>
<dbReference type="InterPro" id="IPR051398">
    <property type="entry name" value="Polysacch_Deacetylase"/>
</dbReference>